<evidence type="ECO:0000256" key="3">
    <source>
        <dbReference type="ARBA" id="ARBA00023163"/>
    </source>
</evidence>
<organism evidence="6 7">
    <name type="scientific">Rhamnella rubrinervis</name>
    <dbReference type="NCBI Taxonomy" id="2594499"/>
    <lineage>
        <taxon>Eukaryota</taxon>
        <taxon>Viridiplantae</taxon>
        <taxon>Streptophyta</taxon>
        <taxon>Embryophyta</taxon>
        <taxon>Tracheophyta</taxon>
        <taxon>Spermatophyta</taxon>
        <taxon>Magnoliopsida</taxon>
        <taxon>eudicotyledons</taxon>
        <taxon>Gunneridae</taxon>
        <taxon>Pentapetalae</taxon>
        <taxon>rosids</taxon>
        <taxon>fabids</taxon>
        <taxon>Rosales</taxon>
        <taxon>Rhamnaceae</taxon>
        <taxon>rhamnoid group</taxon>
        <taxon>Rhamneae</taxon>
        <taxon>Rhamnella</taxon>
    </lineage>
</organism>
<dbReference type="PROSITE" id="PS50985">
    <property type="entry name" value="GRAS"/>
    <property type="match status" value="1"/>
</dbReference>
<keyword evidence="3" id="KW-0804">Transcription</keyword>
<accession>A0A8K0HRP0</accession>
<sequence>MKEVNIEKQSWLPGAEDWCKSEGVDSLSSDYGFFENLEQQPGPEYGLLDDIQFVVSPPLQTCKEEITECGKIPSPDPDVESKKEKGHSVSLAALKLLNNYGSGIQWLNEKRTVESNSNTACTEVAKQGLSTEEIIRVAGARFIQFSSQAANFPSMLSHPFEGSFLDLTNGEIRDVELVEFLLASAEKVECQQFERASKLLNHCYCLSSNTGNPVQRLVYYFSEALREKINRETAGRFTSKDFGKNQSFDVDEAMRTLNPTKLAFHREIPFAQLAQFSGVQAIVENVSEAKKIHIIDLEIRNGMQWTILMQSLASRNDCPLELLKISAVGTTSRHLIESTCKWLLSFAQTLNLPFFFKIVMVSDMVDLKEDHFELDADETVAVYSYYALRTMLSKPNHLESLMRVIKNIIPCVMVVTEVEGNLNSPAFVNRFIEALFFFGAYFDCLEACMKRDDVNRTTAESLYFGHGIENILAADGEERKTRHVKIDVWRAFFSRFGLVEAELSTASLFQAKLVLNNFSCGSSCTLDMNGKCLLIGWKGTPLESLSLWKFLS</sequence>
<dbReference type="AlphaFoldDB" id="A0A8K0HRP0"/>
<dbReference type="PANTHER" id="PTHR31636">
    <property type="entry name" value="OSJNBA0084A10.13 PROTEIN-RELATED"/>
    <property type="match status" value="1"/>
</dbReference>
<comment type="caution">
    <text evidence="5">Lacks conserved residue(s) required for the propagation of feature annotation.</text>
</comment>
<dbReference type="OrthoDB" id="770224at2759"/>
<name>A0A8K0HRP0_9ROSA</name>
<reference evidence="6" key="1">
    <citation type="submission" date="2020-03" db="EMBL/GenBank/DDBJ databases">
        <title>A high-quality chromosome-level genome assembly of a woody plant with both climbing and erect habits, Rhamnella rubrinervis.</title>
        <authorList>
            <person name="Lu Z."/>
            <person name="Yang Y."/>
            <person name="Zhu X."/>
            <person name="Sun Y."/>
        </authorList>
    </citation>
    <scope>NUCLEOTIDE SEQUENCE</scope>
    <source>
        <strain evidence="6">BYM</strain>
        <tissue evidence="6">Leaf</tissue>
    </source>
</reference>
<dbReference type="Pfam" id="PF03514">
    <property type="entry name" value="GRAS"/>
    <property type="match status" value="1"/>
</dbReference>
<dbReference type="EMBL" id="VOIH02000001">
    <property type="protein sequence ID" value="KAF3456343.1"/>
    <property type="molecule type" value="Genomic_DNA"/>
</dbReference>
<comment type="subcellular location">
    <subcellularLocation>
        <location evidence="1">Nucleus</location>
    </subcellularLocation>
</comment>
<gene>
    <name evidence="6" type="ORF">FNV43_RR00993</name>
</gene>
<feature type="short sequence motif" description="VHIID" evidence="5">
    <location>
        <begin position="292"/>
        <end position="296"/>
    </location>
</feature>
<keyword evidence="7" id="KW-1185">Reference proteome</keyword>
<keyword evidence="2" id="KW-0805">Transcription regulation</keyword>
<dbReference type="Proteomes" id="UP000796880">
    <property type="component" value="Unassembled WGS sequence"/>
</dbReference>
<keyword evidence="4" id="KW-0539">Nucleus</keyword>
<evidence type="ECO:0000256" key="5">
    <source>
        <dbReference type="PROSITE-ProRule" id="PRU01191"/>
    </source>
</evidence>
<evidence type="ECO:0000256" key="1">
    <source>
        <dbReference type="ARBA" id="ARBA00004123"/>
    </source>
</evidence>
<evidence type="ECO:0000256" key="2">
    <source>
        <dbReference type="ARBA" id="ARBA00023015"/>
    </source>
</evidence>
<evidence type="ECO:0000313" key="7">
    <source>
        <dbReference type="Proteomes" id="UP000796880"/>
    </source>
</evidence>
<comment type="similarity">
    <text evidence="5">Belongs to the GRAS family.</text>
</comment>
<evidence type="ECO:0008006" key="8">
    <source>
        <dbReference type="Google" id="ProtNLM"/>
    </source>
</evidence>
<proteinExistence type="inferred from homology"/>
<dbReference type="InterPro" id="IPR005202">
    <property type="entry name" value="TF_GRAS"/>
</dbReference>
<feature type="region of interest" description="SAW" evidence="5">
    <location>
        <begin position="473"/>
        <end position="549"/>
    </location>
</feature>
<dbReference type="GO" id="GO:0005634">
    <property type="term" value="C:nucleus"/>
    <property type="evidence" value="ECO:0007669"/>
    <property type="project" value="UniProtKB-SubCell"/>
</dbReference>
<evidence type="ECO:0000256" key="4">
    <source>
        <dbReference type="ARBA" id="ARBA00023242"/>
    </source>
</evidence>
<comment type="caution">
    <text evidence="6">The sequence shown here is derived from an EMBL/GenBank/DDBJ whole genome shotgun (WGS) entry which is preliminary data.</text>
</comment>
<evidence type="ECO:0000313" key="6">
    <source>
        <dbReference type="EMBL" id="KAF3456343.1"/>
    </source>
</evidence>
<feature type="region of interest" description="Leucine repeat II (LRII)" evidence="5">
    <location>
        <begin position="338"/>
        <end position="370"/>
    </location>
</feature>
<protein>
    <recommendedName>
        <fullName evidence="8">DELLA protein RGL1</fullName>
    </recommendedName>
</protein>